<dbReference type="eggNOG" id="COG2114">
    <property type="taxonomic scope" value="Bacteria"/>
</dbReference>
<evidence type="ECO:0000313" key="14">
    <source>
        <dbReference type="Proteomes" id="UP000002139"/>
    </source>
</evidence>
<dbReference type="InterPro" id="IPR011009">
    <property type="entry name" value="Kinase-like_dom_sf"/>
</dbReference>
<comment type="subcellular location">
    <subcellularLocation>
        <location evidence="1">Membrane</location>
        <topology evidence="1">Single-pass membrane protein</topology>
    </subcellularLocation>
</comment>
<evidence type="ECO:0000259" key="10">
    <source>
        <dbReference type="PROSITE" id="PS50011"/>
    </source>
</evidence>
<evidence type="ECO:0000256" key="1">
    <source>
        <dbReference type="ARBA" id="ARBA00004167"/>
    </source>
</evidence>
<sequence length="653" mass="71402">MIMSNRTIARKYTLEREIGRGGMGVIWEAFDQVLRRPVAVKVMTPEHLTSDTARRRFEREAMAIARLRNEHIVQVYDYGIDEDCPYIVMELLEGEDLESRLAREQQFSPSTTLALLRQIAIGLEAASSAGIVHRDLKPANVFIARKEPGECVKLLDFGVVWTVFEGSDEDQQAVAGRTIGTPAYMSPEQVRAVVPNHLSDLWSLGVIAYRALTGRLPFTTNAIGELFISICTDLSPPPSSVVPSLRSGFDGFFERALAKDPAQRFQSAREFVTAFAAVSEASSGPTKILVADDEPDVALMMKLHFRQKIRDGVYQFLFADNGESALRELRRHPDIDVILTDIKMPVMDGLTFLGHVPEVNPFAKTVMMSAYGDMGNIRSAMNQGAFDFLLKPLQRADLEATIDKTKKQAAELRRNARLDEENKVLRQYTSAALVERLRAIGPTIALESETLMATVAFIHIFQFIPAAKAMPPGEAMRLLRANFEMIVPELLAKGGVVDKFLGDTVMTVFQGPDHLSRALSACVDVRTQVAAVAHRAGKCSSYMRRICIGLSTGQVLSGSVGSQAYGRLDYTVLGEAVNAAAHLARTALPGEILIDAAVRDAAQGLFEFEQADARSLLPGGPPVNVFNVVRRGPAASPAEGAPTVSVATTTTLR</sequence>
<dbReference type="HOGENOM" id="CLU_433379_0_0_7"/>
<dbReference type="GO" id="GO:0005524">
    <property type="term" value="F:ATP binding"/>
    <property type="evidence" value="ECO:0007669"/>
    <property type="project" value="UniProtKB-UniRule"/>
</dbReference>
<evidence type="ECO:0000256" key="7">
    <source>
        <dbReference type="PROSITE-ProRule" id="PRU10141"/>
    </source>
</evidence>
<dbReference type="SUPFAM" id="SSF52172">
    <property type="entry name" value="CheY-like"/>
    <property type="match status" value="1"/>
</dbReference>
<keyword evidence="14" id="KW-1185">Reference proteome</keyword>
<dbReference type="GO" id="GO:0009190">
    <property type="term" value="P:cyclic nucleotide biosynthetic process"/>
    <property type="evidence" value="ECO:0007669"/>
    <property type="project" value="InterPro"/>
</dbReference>
<feature type="coiled-coil region" evidence="8">
    <location>
        <begin position="395"/>
        <end position="422"/>
    </location>
</feature>
<dbReference type="Gene3D" id="3.30.70.1230">
    <property type="entry name" value="Nucleotide cyclase"/>
    <property type="match status" value="1"/>
</dbReference>
<dbReference type="SMART" id="SM00448">
    <property type="entry name" value="REC"/>
    <property type="match status" value="1"/>
</dbReference>
<evidence type="ECO:0000259" key="11">
    <source>
        <dbReference type="PROSITE" id="PS50110"/>
    </source>
</evidence>
<dbReference type="PROSITE" id="PS50125">
    <property type="entry name" value="GUANYLATE_CYCLASE_2"/>
    <property type="match status" value="1"/>
</dbReference>
<dbReference type="SUPFAM" id="SSF56112">
    <property type="entry name" value="Protein kinase-like (PK-like)"/>
    <property type="match status" value="1"/>
</dbReference>
<dbReference type="KEGG" id="scl:sce0794"/>
<evidence type="ECO:0000256" key="5">
    <source>
        <dbReference type="ARBA" id="ARBA00022840"/>
    </source>
</evidence>
<feature type="domain" description="Protein kinase" evidence="10">
    <location>
        <begin position="12"/>
        <end position="276"/>
    </location>
</feature>
<evidence type="ECO:0000256" key="3">
    <source>
        <dbReference type="ARBA" id="ARBA00022741"/>
    </source>
</evidence>
<feature type="domain" description="Guanylate cyclase" evidence="12">
    <location>
        <begin position="454"/>
        <end position="584"/>
    </location>
</feature>
<evidence type="ECO:0000256" key="8">
    <source>
        <dbReference type="SAM" id="Coils"/>
    </source>
</evidence>
<dbReference type="PROSITE" id="PS50110">
    <property type="entry name" value="RESPONSE_REGULATORY"/>
    <property type="match status" value="1"/>
</dbReference>
<feature type="domain" description="Response regulatory" evidence="11">
    <location>
        <begin position="287"/>
        <end position="406"/>
    </location>
</feature>
<keyword evidence="6" id="KW-0597">Phosphoprotein</keyword>
<keyword evidence="5 7" id="KW-0067">ATP-binding</keyword>
<dbReference type="CDD" id="cd07302">
    <property type="entry name" value="CHD"/>
    <property type="match status" value="1"/>
</dbReference>
<dbReference type="GO" id="GO:0004674">
    <property type="term" value="F:protein serine/threonine kinase activity"/>
    <property type="evidence" value="ECO:0007669"/>
    <property type="project" value="UniProtKB-EC"/>
</dbReference>
<dbReference type="CDD" id="cd14014">
    <property type="entry name" value="STKc_PknB_like"/>
    <property type="match status" value="1"/>
</dbReference>
<reference evidence="13 14" key="1">
    <citation type="journal article" date="2007" name="Nat. Biotechnol.">
        <title>Complete genome sequence of the myxobacterium Sorangium cellulosum.</title>
        <authorList>
            <person name="Schneiker S."/>
            <person name="Perlova O."/>
            <person name="Kaiser O."/>
            <person name="Gerth K."/>
            <person name="Alici A."/>
            <person name="Altmeyer M.O."/>
            <person name="Bartels D."/>
            <person name="Bekel T."/>
            <person name="Beyer S."/>
            <person name="Bode E."/>
            <person name="Bode H.B."/>
            <person name="Bolten C.J."/>
            <person name="Choudhuri J.V."/>
            <person name="Doss S."/>
            <person name="Elnakady Y.A."/>
            <person name="Frank B."/>
            <person name="Gaigalat L."/>
            <person name="Goesmann A."/>
            <person name="Groeger C."/>
            <person name="Gross F."/>
            <person name="Jelsbak L."/>
            <person name="Jelsbak L."/>
            <person name="Kalinowski J."/>
            <person name="Kegler C."/>
            <person name="Knauber T."/>
            <person name="Konietzny S."/>
            <person name="Kopp M."/>
            <person name="Krause L."/>
            <person name="Krug D."/>
            <person name="Linke B."/>
            <person name="Mahmud T."/>
            <person name="Martinez-Arias R."/>
            <person name="McHardy A.C."/>
            <person name="Merai M."/>
            <person name="Meyer F."/>
            <person name="Mormann S."/>
            <person name="Munoz-Dorado J."/>
            <person name="Perez J."/>
            <person name="Pradella S."/>
            <person name="Rachid S."/>
            <person name="Raddatz G."/>
            <person name="Rosenau F."/>
            <person name="Rueckert C."/>
            <person name="Sasse F."/>
            <person name="Scharfe M."/>
            <person name="Schuster S.C."/>
            <person name="Suen G."/>
            <person name="Treuner-Lange A."/>
            <person name="Velicer G.J."/>
            <person name="Vorholter F.-J."/>
            <person name="Weissman K.J."/>
            <person name="Welch R.D."/>
            <person name="Wenzel S.C."/>
            <person name="Whitworth D.E."/>
            <person name="Wilhelm S."/>
            <person name="Wittmann C."/>
            <person name="Bloecker H."/>
            <person name="Puehler A."/>
            <person name="Mueller R."/>
        </authorList>
    </citation>
    <scope>NUCLEOTIDE SEQUENCE [LARGE SCALE GENOMIC DNA]</scope>
    <source>
        <strain evidence="14">So ce56</strain>
    </source>
</reference>
<dbReference type="PANTHER" id="PTHR43289:SF6">
    <property type="entry name" value="SERINE_THREONINE-PROTEIN KINASE NEKL-3"/>
    <property type="match status" value="1"/>
</dbReference>
<feature type="region of interest" description="Disordered" evidence="9">
    <location>
        <begin position="634"/>
        <end position="653"/>
    </location>
</feature>
<dbReference type="InterPro" id="IPR017441">
    <property type="entry name" value="Protein_kinase_ATP_BS"/>
</dbReference>
<dbReference type="InterPro" id="IPR029787">
    <property type="entry name" value="Nucleotide_cyclase"/>
</dbReference>
<keyword evidence="8" id="KW-0175">Coiled coil</keyword>
<dbReference type="InterPro" id="IPR001054">
    <property type="entry name" value="A/G_cyclase"/>
</dbReference>
<feature type="modified residue" description="4-aspartylphosphate" evidence="6">
    <location>
        <position position="341"/>
    </location>
</feature>
<evidence type="ECO:0000256" key="6">
    <source>
        <dbReference type="PROSITE-ProRule" id="PRU00169"/>
    </source>
</evidence>
<dbReference type="Proteomes" id="UP000002139">
    <property type="component" value="Chromosome"/>
</dbReference>
<organism evidence="13 14">
    <name type="scientific">Sorangium cellulosum (strain So ce56)</name>
    <name type="common">Polyangium cellulosum (strain So ce56)</name>
    <dbReference type="NCBI Taxonomy" id="448385"/>
    <lineage>
        <taxon>Bacteria</taxon>
        <taxon>Pseudomonadati</taxon>
        <taxon>Myxococcota</taxon>
        <taxon>Polyangia</taxon>
        <taxon>Polyangiales</taxon>
        <taxon>Polyangiaceae</taxon>
        <taxon>Sorangium</taxon>
    </lineage>
</organism>
<evidence type="ECO:0000259" key="12">
    <source>
        <dbReference type="PROSITE" id="PS50125"/>
    </source>
</evidence>
<accession>A9EP87</accession>
<dbReference type="STRING" id="448385.sce0794"/>
<dbReference type="Pfam" id="PF00069">
    <property type="entry name" value="Pkinase"/>
    <property type="match status" value="1"/>
</dbReference>
<dbReference type="PROSITE" id="PS00107">
    <property type="entry name" value="PROTEIN_KINASE_ATP"/>
    <property type="match status" value="1"/>
</dbReference>
<dbReference type="Pfam" id="PF00211">
    <property type="entry name" value="Guanylate_cyc"/>
    <property type="match status" value="1"/>
</dbReference>
<dbReference type="Pfam" id="PF00072">
    <property type="entry name" value="Response_reg"/>
    <property type="match status" value="1"/>
</dbReference>
<dbReference type="BioCyc" id="SCEL448385:SCE_RS04175-MONOMER"/>
<name>A9EP87_SORC5</name>
<dbReference type="Gene3D" id="3.30.200.20">
    <property type="entry name" value="Phosphorylase Kinase, domain 1"/>
    <property type="match status" value="1"/>
</dbReference>
<dbReference type="EMBL" id="AM746676">
    <property type="protein sequence ID" value="CAN90951.1"/>
    <property type="molecule type" value="Genomic_DNA"/>
</dbReference>
<dbReference type="EC" id="2.7.11.1" evidence="13"/>
<dbReference type="SMART" id="SM00044">
    <property type="entry name" value="CYCc"/>
    <property type="match status" value="1"/>
</dbReference>
<dbReference type="PROSITE" id="PS50011">
    <property type="entry name" value="PROTEIN_KINASE_DOM"/>
    <property type="match status" value="1"/>
</dbReference>
<evidence type="ECO:0000256" key="2">
    <source>
        <dbReference type="ARBA" id="ARBA00022679"/>
    </source>
</evidence>
<dbReference type="InterPro" id="IPR001789">
    <property type="entry name" value="Sig_transdc_resp-reg_receiver"/>
</dbReference>
<keyword evidence="4 13" id="KW-0418">Kinase</keyword>
<dbReference type="InterPro" id="IPR000719">
    <property type="entry name" value="Prot_kinase_dom"/>
</dbReference>
<dbReference type="Gene3D" id="1.10.510.10">
    <property type="entry name" value="Transferase(Phosphotransferase) domain 1"/>
    <property type="match status" value="1"/>
</dbReference>
<gene>
    <name evidence="13" type="ordered locus">sce0794</name>
</gene>
<dbReference type="Gene3D" id="3.40.50.2300">
    <property type="match status" value="1"/>
</dbReference>
<dbReference type="SUPFAM" id="SSF55073">
    <property type="entry name" value="Nucleotide cyclase"/>
    <property type="match status" value="1"/>
</dbReference>
<dbReference type="GO" id="GO:0000160">
    <property type="term" value="P:phosphorelay signal transduction system"/>
    <property type="evidence" value="ECO:0007669"/>
    <property type="project" value="InterPro"/>
</dbReference>
<dbReference type="GO" id="GO:0016020">
    <property type="term" value="C:membrane"/>
    <property type="evidence" value="ECO:0007669"/>
    <property type="project" value="UniProtKB-SubCell"/>
</dbReference>
<dbReference type="InterPro" id="IPR011006">
    <property type="entry name" value="CheY-like_superfamily"/>
</dbReference>
<dbReference type="InterPro" id="IPR008271">
    <property type="entry name" value="Ser/Thr_kinase_AS"/>
</dbReference>
<dbReference type="SMART" id="SM00220">
    <property type="entry name" value="S_TKc"/>
    <property type="match status" value="1"/>
</dbReference>
<protein>
    <submittedName>
        <fullName evidence="13">Protein kinase</fullName>
        <ecNumber evidence="13">2.7.11.1</ecNumber>
    </submittedName>
</protein>
<keyword evidence="2 13" id="KW-0808">Transferase</keyword>
<keyword evidence="3 7" id="KW-0547">Nucleotide-binding</keyword>
<feature type="binding site" evidence="7">
    <location>
        <position position="41"/>
    </location>
    <ligand>
        <name>ATP</name>
        <dbReference type="ChEBI" id="CHEBI:30616"/>
    </ligand>
</feature>
<dbReference type="PROSITE" id="PS00108">
    <property type="entry name" value="PROTEIN_KINASE_ST"/>
    <property type="match status" value="1"/>
</dbReference>
<evidence type="ECO:0000313" key="13">
    <source>
        <dbReference type="EMBL" id="CAN90951.1"/>
    </source>
</evidence>
<evidence type="ECO:0000256" key="9">
    <source>
        <dbReference type="SAM" id="MobiDB-lite"/>
    </source>
</evidence>
<proteinExistence type="predicted"/>
<dbReference type="GO" id="GO:0004016">
    <property type="term" value="F:adenylate cyclase activity"/>
    <property type="evidence" value="ECO:0007669"/>
    <property type="project" value="UniProtKB-ARBA"/>
</dbReference>
<dbReference type="PANTHER" id="PTHR43289">
    <property type="entry name" value="MITOGEN-ACTIVATED PROTEIN KINASE KINASE KINASE 20-RELATED"/>
    <property type="match status" value="1"/>
</dbReference>
<evidence type="ECO:0000256" key="4">
    <source>
        <dbReference type="ARBA" id="ARBA00022777"/>
    </source>
</evidence>
<dbReference type="eggNOG" id="COG4753">
    <property type="taxonomic scope" value="Bacteria"/>
</dbReference>
<dbReference type="CDD" id="cd17536">
    <property type="entry name" value="REC_YesN-like"/>
    <property type="match status" value="1"/>
</dbReference>
<dbReference type="eggNOG" id="COG0515">
    <property type="taxonomic scope" value="Bacteria"/>
</dbReference>
<dbReference type="AlphaFoldDB" id="A9EP87"/>